<accession>A0ABU4RV53</accession>
<protein>
    <submittedName>
        <fullName evidence="1">Uncharacterized protein</fullName>
    </submittedName>
</protein>
<reference evidence="1 2" key="1">
    <citation type="submission" date="2023-11" db="EMBL/GenBank/DDBJ databases">
        <title>Gilvimarinus fulvus sp. nov., isolated from the surface of Kelp.</title>
        <authorList>
            <person name="Sun Y.Y."/>
            <person name="Gong Y."/>
            <person name="Du Z.J."/>
        </authorList>
    </citation>
    <scope>NUCLEOTIDE SEQUENCE [LARGE SCALE GENOMIC DNA]</scope>
    <source>
        <strain evidence="1 2">SDUM040013</strain>
    </source>
</reference>
<dbReference type="RefSeq" id="WP_302723252.1">
    <property type="nucleotide sequence ID" value="NZ_JAULRU010000583.1"/>
</dbReference>
<gene>
    <name evidence="1" type="ORF">SCD92_01640</name>
</gene>
<dbReference type="EMBL" id="JAXAFO010000002">
    <property type="protein sequence ID" value="MDX6848042.1"/>
    <property type="molecule type" value="Genomic_DNA"/>
</dbReference>
<keyword evidence="2" id="KW-1185">Reference proteome</keyword>
<sequence length="345" mass="39092">MHQGAAYLADIVELEAELCSMNTQPRTMNGQINVSSAPESSGTSILYERYYTVYRRRQDALNLIRQLNRTIKGAQRHRGMSMGLLGGNDMFRNEFQSLHAELERRILLLQSMAQSGGNLLSERDQQNLASAWVTISRDWQEDSVIDNYELHCHLIEQSLSMLASLSRELEQPIQEAIGESSIPANEANNYPSRFKHLEVLHFTSRLLPAVVEQIGRIRALGTYSAAAGYLDAHHDSKLRYVIQCTRVNNEKLRHQIKRLEGILDGDIGLLSQLKSYELKLMFLLNMVETDILHEGAVNADSNRIYNLATDIIDVYLVIVDNGIDLINQWHDADMDQWLVSGIAPT</sequence>
<proteinExistence type="predicted"/>
<comment type="caution">
    <text evidence="1">The sequence shown here is derived from an EMBL/GenBank/DDBJ whole genome shotgun (WGS) entry which is preliminary data.</text>
</comment>
<evidence type="ECO:0000313" key="2">
    <source>
        <dbReference type="Proteomes" id="UP001273505"/>
    </source>
</evidence>
<dbReference type="Proteomes" id="UP001273505">
    <property type="component" value="Unassembled WGS sequence"/>
</dbReference>
<name>A0ABU4RV53_9GAMM</name>
<evidence type="ECO:0000313" key="1">
    <source>
        <dbReference type="EMBL" id="MDX6848042.1"/>
    </source>
</evidence>
<organism evidence="1 2">
    <name type="scientific">Gilvimarinus gilvus</name>
    <dbReference type="NCBI Taxonomy" id="3058038"/>
    <lineage>
        <taxon>Bacteria</taxon>
        <taxon>Pseudomonadati</taxon>
        <taxon>Pseudomonadota</taxon>
        <taxon>Gammaproteobacteria</taxon>
        <taxon>Cellvibrionales</taxon>
        <taxon>Cellvibrionaceae</taxon>
        <taxon>Gilvimarinus</taxon>
    </lineage>
</organism>